<feature type="transmembrane region" description="Helical" evidence="1">
    <location>
        <begin position="20"/>
        <end position="38"/>
    </location>
</feature>
<sequence length="79" mass="8711">MLLTMMILGSSLMLMSRYRVWLVFAAGGVVFTAAIWAMMQLVVQILPDELTVLAGVLSFLIVTGFIFSLVSEPETLTVR</sequence>
<protein>
    <submittedName>
        <fullName evidence="2">Uncharacterized protein</fullName>
    </submittedName>
</protein>
<dbReference type="Proteomes" id="UP000292423">
    <property type="component" value="Unassembled WGS sequence"/>
</dbReference>
<dbReference type="RefSeq" id="WP_130410988.1">
    <property type="nucleotide sequence ID" value="NZ_SHKX01000010.1"/>
</dbReference>
<reference evidence="2 3" key="1">
    <citation type="submission" date="2019-02" db="EMBL/GenBank/DDBJ databases">
        <title>Genomic Encyclopedia of Type Strains, Phase IV (KMG-IV): sequencing the most valuable type-strain genomes for metagenomic binning, comparative biology and taxonomic classification.</title>
        <authorList>
            <person name="Goeker M."/>
        </authorList>
    </citation>
    <scope>NUCLEOTIDE SEQUENCE [LARGE SCALE GENOMIC DNA]</scope>
    <source>
        <strain evidence="2 3">DSM 105135</strain>
    </source>
</reference>
<gene>
    <name evidence="2" type="ORF">EV700_0737</name>
</gene>
<dbReference type="AlphaFoldDB" id="A0A4Q7ZB17"/>
<evidence type="ECO:0000313" key="3">
    <source>
        <dbReference type="Proteomes" id="UP000292423"/>
    </source>
</evidence>
<accession>A0A4Q7ZB17</accession>
<name>A0A4Q7ZB17_9GAMM</name>
<feature type="transmembrane region" description="Helical" evidence="1">
    <location>
        <begin position="50"/>
        <end position="70"/>
    </location>
</feature>
<evidence type="ECO:0000313" key="2">
    <source>
        <dbReference type="EMBL" id="RZU47770.1"/>
    </source>
</evidence>
<keyword evidence="1" id="KW-0812">Transmembrane</keyword>
<organism evidence="2 3">
    <name type="scientific">Fluviicoccus keumensis</name>
    <dbReference type="NCBI Taxonomy" id="1435465"/>
    <lineage>
        <taxon>Bacteria</taxon>
        <taxon>Pseudomonadati</taxon>
        <taxon>Pseudomonadota</taxon>
        <taxon>Gammaproteobacteria</taxon>
        <taxon>Moraxellales</taxon>
        <taxon>Moraxellaceae</taxon>
        <taxon>Fluviicoccus</taxon>
    </lineage>
</organism>
<comment type="caution">
    <text evidence="2">The sequence shown here is derived from an EMBL/GenBank/DDBJ whole genome shotgun (WGS) entry which is preliminary data.</text>
</comment>
<proteinExistence type="predicted"/>
<keyword evidence="1" id="KW-0472">Membrane</keyword>
<keyword evidence="1" id="KW-1133">Transmembrane helix</keyword>
<dbReference type="EMBL" id="SHKX01000010">
    <property type="protein sequence ID" value="RZU47770.1"/>
    <property type="molecule type" value="Genomic_DNA"/>
</dbReference>
<evidence type="ECO:0000256" key="1">
    <source>
        <dbReference type="SAM" id="Phobius"/>
    </source>
</evidence>
<keyword evidence="3" id="KW-1185">Reference proteome</keyword>